<evidence type="ECO:0000256" key="1">
    <source>
        <dbReference type="ARBA" id="ARBA00005395"/>
    </source>
</evidence>
<comment type="caution">
    <text evidence="7">The sequence shown here is derived from an EMBL/GenBank/DDBJ whole genome shotgun (WGS) entry which is preliminary data.</text>
</comment>
<dbReference type="CDD" id="cd04301">
    <property type="entry name" value="NAT_SF"/>
    <property type="match status" value="1"/>
</dbReference>
<evidence type="ECO:0000313" key="8">
    <source>
        <dbReference type="Proteomes" id="UP001525968"/>
    </source>
</evidence>
<dbReference type="PROSITE" id="PS51186">
    <property type="entry name" value="GNAT"/>
    <property type="match status" value="1"/>
</dbReference>
<reference evidence="7 8" key="1">
    <citation type="submission" date="2022-09" db="EMBL/GenBank/DDBJ databases">
        <title>Draft genome of isolate Be4.</title>
        <authorList>
            <person name="Sanchez-Castro I."/>
            <person name="Martinez-Rodriguez P."/>
            <person name="Descostes M."/>
            <person name="Merroun M."/>
        </authorList>
    </citation>
    <scope>NUCLEOTIDE SEQUENCE [LARGE SCALE GENOMIC DNA]</scope>
    <source>
        <strain evidence="7 8">Be4</strain>
    </source>
</reference>
<dbReference type="GO" id="GO:0008999">
    <property type="term" value="F:protein-N-terminal-alanine acetyltransferase activity"/>
    <property type="evidence" value="ECO:0007669"/>
    <property type="project" value="UniProtKB-EC"/>
</dbReference>
<evidence type="ECO:0000313" key="7">
    <source>
        <dbReference type="EMBL" id="MCT9812877.1"/>
    </source>
</evidence>
<evidence type="ECO:0000256" key="5">
    <source>
        <dbReference type="HAMAP-Rule" id="MF_02210"/>
    </source>
</evidence>
<keyword evidence="7" id="KW-0687">Ribonucleoprotein</keyword>
<sequence length="163" mass="18769">MSSASTHAFADQEEFRFAPLTVDWLEALLPIEQQAYSHPWTRGNFIDSLASGYEAQLLLDAQGQLLGYFVAMPVLDEVHLLNITVAPAHQGRGWARVMLDGLTLWARQRNARWLWLEVRESNTRARALYEKNGYQQIAQRKNYYPAVDGQREHAIIMSKKLWP</sequence>
<dbReference type="Gene3D" id="3.40.630.30">
    <property type="match status" value="1"/>
</dbReference>
<evidence type="ECO:0000256" key="4">
    <source>
        <dbReference type="ARBA" id="ARBA00023315"/>
    </source>
</evidence>
<dbReference type="InterPro" id="IPR000182">
    <property type="entry name" value="GNAT_dom"/>
</dbReference>
<dbReference type="SUPFAM" id="SSF55729">
    <property type="entry name" value="Acyl-CoA N-acyltransferases (Nat)"/>
    <property type="match status" value="1"/>
</dbReference>
<dbReference type="Pfam" id="PF00583">
    <property type="entry name" value="Acetyltransf_1"/>
    <property type="match status" value="1"/>
</dbReference>
<feature type="active site" description="Proton donor" evidence="5">
    <location>
        <position position="129"/>
    </location>
</feature>
<comment type="function">
    <text evidence="5">Acetylates the N-terminal alanine of ribosomal protein bS18.</text>
</comment>
<keyword evidence="3 5" id="KW-0808">Transferase</keyword>
<dbReference type="Proteomes" id="UP001525968">
    <property type="component" value="Unassembled WGS sequence"/>
</dbReference>
<dbReference type="GO" id="GO:0005840">
    <property type="term" value="C:ribosome"/>
    <property type="evidence" value="ECO:0007669"/>
    <property type="project" value="UniProtKB-KW"/>
</dbReference>
<feature type="active site" description="Proton acceptor" evidence="5">
    <location>
        <position position="117"/>
    </location>
</feature>
<proteinExistence type="inferred from homology"/>
<dbReference type="PANTHER" id="PTHR43420">
    <property type="entry name" value="ACETYLTRANSFERASE"/>
    <property type="match status" value="1"/>
</dbReference>
<dbReference type="EC" id="2.3.1.266" evidence="5"/>
<comment type="similarity">
    <text evidence="1 5">Belongs to the acetyltransferase family. RimI subfamily.</text>
</comment>
<dbReference type="PANTHER" id="PTHR43420:SF44">
    <property type="entry name" value="ACETYLTRANSFERASE YPEA"/>
    <property type="match status" value="1"/>
</dbReference>
<evidence type="ECO:0000256" key="2">
    <source>
        <dbReference type="ARBA" id="ARBA00022490"/>
    </source>
</evidence>
<dbReference type="InterPro" id="IPR050680">
    <property type="entry name" value="YpeA/RimI_acetyltransf"/>
</dbReference>
<dbReference type="HAMAP" id="MF_02210">
    <property type="entry name" value="RimI"/>
    <property type="match status" value="1"/>
</dbReference>
<dbReference type="InterPro" id="IPR006464">
    <property type="entry name" value="AcTrfase_RimI/Ard1"/>
</dbReference>
<feature type="binding site" evidence="5">
    <location>
        <position position="122"/>
    </location>
    <ligand>
        <name>acetyl-CoA</name>
        <dbReference type="ChEBI" id="CHEBI:57288"/>
    </ligand>
</feature>
<accession>A0ABT2PQY3</accession>
<dbReference type="InterPro" id="IPR043690">
    <property type="entry name" value="RimI"/>
</dbReference>
<dbReference type="NCBIfam" id="TIGR01575">
    <property type="entry name" value="rimI"/>
    <property type="match status" value="1"/>
</dbReference>
<dbReference type="InterPro" id="IPR016181">
    <property type="entry name" value="Acyl_CoA_acyltransferase"/>
</dbReference>
<protein>
    <recommendedName>
        <fullName evidence="5">[Ribosomal protein bS18]-alanine N-acetyltransferase</fullName>
        <ecNumber evidence="5">2.3.1.266</ecNumber>
    </recommendedName>
</protein>
<gene>
    <name evidence="5 7" type="primary">rimI</name>
    <name evidence="7" type="ORF">N0K08_19785</name>
</gene>
<dbReference type="RefSeq" id="WP_261502124.1">
    <property type="nucleotide sequence ID" value="NZ_JAODYH010000013.1"/>
</dbReference>
<keyword evidence="4 5" id="KW-0012">Acyltransferase</keyword>
<keyword evidence="8" id="KW-1185">Reference proteome</keyword>
<comment type="caution">
    <text evidence="5">Lacks conserved residue(s) required for the propagation of feature annotation.</text>
</comment>
<keyword evidence="7" id="KW-0689">Ribosomal protein</keyword>
<evidence type="ECO:0000256" key="3">
    <source>
        <dbReference type="ARBA" id="ARBA00022679"/>
    </source>
</evidence>
<comment type="catalytic activity">
    <reaction evidence="5">
        <text>N-terminal L-alanyl-[ribosomal protein bS18] + acetyl-CoA = N-terminal N(alpha)-acetyl-L-alanyl-[ribosomal protein bS18] + CoA + H(+)</text>
        <dbReference type="Rhea" id="RHEA:43756"/>
        <dbReference type="Rhea" id="RHEA-COMP:10676"/>
        <dbReference type="Rhea" id="RHEA-COMP:10677"/>
        <dbReference type="ChEBI" id="CHEBI:15378"/>
        <dbReference type="ChEBI" id="CHEBI:57287"/>
        <dbReference type="ChEBI" id="CHEBI:57288"/>
        <dbReference type="ChEBI" id="CHEBI:64718"/>
        <dbReference type="ChEBI" id="CHEBI:83683"/>
        <dbReference type="EC" id="2.3.1.266"/>
    </reaction>
</comment>
<keyword evidence="2 5" id="KW-0963">Cytoplasm</keyword>
<dbReference type="EMBL" id="JAODYH010000013">
    <property type="protein sequence ID" value="MCT9812877.1"/>
    <property type="molecule type" value="Genomic_DNA"/>
</dbReference>
<name>A0ABT2PQY3_9BURK</name>
<comment type="subcellular location">
    <subcellularLocation>
        <location evidence="5">Cytoplasm</location>
    </subcellularLocation>
</comment>
<organism evidence="7 8">
    <name type="scientific">Acidovorax bellezanensis</name>
    <dbReference type="NCBI Taxonomy" id="2976702"/>
    <lineage>
        <taxon>Bacteria</taxon>
        <taxon>Pseudomonadati</taxon>
        <taxon>Pseudomonadota</taxon>
        <taxon>Betaproteobacteria</taxon>
        <taxon>Burkholderiales</taxon>
        <taxon>Comamonadaceae</taxon>
        <taxon>Acidovorax</taxon>
    </lineage>
</organism>
<evidence type="ECO:0000259" key="6">
    <source>
        <dbReference type="PROSITE" id="PS51186"/>
    </source>
</evidence>
<feature type="domain" description="N-acetyltransferase" evidence="6">
    <location>
        <begin position="15"/>
        <end position="162"/>
    </location>
</feature>